<keyword evidence="2" id="KW-1185">Reference proteome</keyword>
<dbReference type="EMBL" id="CP003620">
    <property type="protein sequence ID" value="AFZ13474.1"/>
    <property type="molecule type" value="Genomic_DNA"/>
</dbReference>
<evidence type="ECO:0000313" key="1">
    <source>
        <dbReference type="EMBL" id="AFZ13474.1"/>
    </source>
</evidence>
<accession>K9W0Z8</accession>
<dbReference type="OrthoDB" id="9802901at2"/>
<protein>
    <submittedName>
        <fullName evidence="1">Uncharacterized protein</fullName>
    </submittedName>
</protein>
<proteinExistence type="predicted"/>
<reference evidence="1 2" key="1">
    <citation type="submission" date="2012-06" db="EMBL/GenBank/DDBJ databases">
        <title>Finished chromosome of genome of Crinalium epipsammum PCC 9333.</title>
        <authorList>
            <consortium name="US DOE Joint Genome Institute"/>
            <person name="Gugger M."/>
            <person name="Coursin T."/>
            <person name="Rippka R."/>
            <person name="Tandeau De Marsac N."/>
            <person name="Huntemann M."/>
            <person name="Wei C.-L."/>
            <person name="Han J."/>
            <person name="Detter J.C."/>
            <person name="Han C."/>
            <person name="Tapia R."/>
            <person name="Davenport K."/>
            <person name="Daligault H."/>
            <person name="Erkkila T."/>
            <person name="Gu W."/>
            <person name="Munk A.C.C."/>
            <person name="Teshima H."/>
            <person name="Xu Y."/>
            <person name="Chain P."/>
            <person name="Chen A."/>
            <person name="Krypides N."/>
            <person name="Mavromatis K."/>
            <person name="Markowitz V."/>
            <person name="Szeto E."/>
            <person name="Ivanova N."/>
            <person name="Mikhailova N."/>
            <person name="Ovchinnikova G."/>
            <person name="Pagani I."/>
            <person name="Pati A."/>
            <person name="Goodwin L."/>
            <person name="Peters L."/>
            <person name="Pitluck S."/>
            <person name="Woyke T."/>
            <person name="Kerfeld C."/>
        </authorList>
    </citation>
    <scope>NUCLEOTIDE SEQUENCE [LARGE SCALE GENOMIC DNA]</scope>
    <source>
        <strain evidence="1 2">PCC 9333</strain>
    </source>
</reference>
<dbReference type="KEGG" id="cep:Cri9333_2613"/>
<dbReference type="Proteomes" id="UP000010472">
    <property type="component" value="Chromosome"/>
</dbReference>
<gene>
    <name evidence="1" type="ORF">Cri9333_2613</name>
</gene>
<dbReference type="HOGENOM" id="CLU_1903182_0_0_3"/>
<dbReference type="RefSeq" id="WP_015203588.1">
    <property type="nucleotide sequence ID" value="NC_019753.1"/>
</dbReference>
<name>K9W0Z8_9CYAN</name>
<evidence type="ECO:0000313" key="2">
    <source>
        <dbReference type="Proteomes" id="UP000010472"/>
    </source>
</evidence>
<sequence>MPRYDLKKYYLGSICCRGHNWNSTGHSLRRLSDSDCLDCKPTTQEKQITWKQLPGNRYRAAIDVRFLTESGGTKKHNVKPVPYEDGLPKDWYEVRFDEEYVVEKLRNDVVKPLKTLGYNRFQQLLSKAWQAEK</sequence>
<organism evidence="1 2">
    <name type="scientific">Crinalium epipsammum PCC 9333</name>
    <dbReference type="NCBI Taxonomy" id="1173022"/>
    <lineage>
        <taxon>Bacteria</taxon>
        <taxon>Bacillati</taxon>
        <taxon>Cyanobacteriota</taxon>
        <taxon>Cyanophyceae</taxon>
        <taxon>Gomontiellales</taxon>
        <taxon>Gomontiellaceae</taxon>
        <taxon>Crinalium</taxon>
    </lineage>
</organism>
<dbReference type="AlphaFoldDB" id="K9W0Z8"/>